<dbReference type="EMBL" id="GGEC01004302">
    <property type="protein sequence ID" value="MBW84785.1"/>
    <property type="molecule type" value="Transcribed_RNA"/>
</dbReference>
<protein>
    <submittedName>
        <fullName evidence="1">Uncharacterized protein</fullName>
    </submittedName>
</protein>
<name>A0A2P2IU77_RHIMU</name>
<dbReference type="PANTHER" id="PTHR31407">
    <property type="match status" value="1"/>
</dbReference>
<evidence type="ECO:0000313" key="1">
    <source>
        <dbReference type="EMBL" id="MBW84785.1"/>
    </source>
</evidence>
<dbReference type="SUPFAM" id="SSF55724">
    <property type="entry name" value="Mog1p/PsbP-like"/>
    <property type="match status" value="1"/>
</dbReference>
<organism evidence="1">
    <name type="scientific">Rhizophora mucronata</name>
    <name type="common">Asiatic mangrove</name>
    <dbReference type="NCBI Taxonomy" id="61149"/>
    <lineage>
        <taxon>Eukaryota</taxon>
        <taxon>Viridiplantae</taxon>
        <taxon>Streptophyta</taxon>
        <taxon>Embryophyta</taxon>
        <taxon>Tracheophyta</taxon>
        <taxon>Spermatophyta</taxon>
        <taxon>Magnoliopsida</taxon>
        <taxon>eudicotyledons</taxon>
        <taxon>Gunneridae</taxon>
        <taxon>Pentapetalae</taxon>
        <taxon>rosids</taxon>
        <taxon>fabids</taxon>
        <taxon>Malpighiales</taxon>
        <taxon>Rhizophoraceae</taxon>
        <taxon>Rhizophora</taxon>
    </lineage>
</organism>
<sequence length="259" mass="27772">MAGVLSLAACGARLSPSTITSSSSFGATTTTTTIQKSQIPPSPKLHAHILPKKSLLNTLTAAFAATTILTTATATATISSLADPSQSYHLYYGTAASAANYGGYGGNSDKQASAEYVYDVPDGWKERLVSKVEKGTNGTDSEFYNPKKKTEKEYLTFLAGFRQLAPRDIVLNNLALSDVDLQDLIAGAGSVASEEKTDGNGQMYYVYEIDGIGKHSLIKVTCANNKMYAHFVNAPAPDWNRDEETLKHLHESFKTVSLS</sequence>
<dbReference type="PANTHER" id="PTHR31407:SF20">
    <property type="entry name" value="THYLAKOID LUMENAL 19 KDA PROTEIN, CHLOROPLASTIC"/>
    <property type="match status" value="1"/>
</dbReference>
<accession>A0A2P2IU77</accession>
<proteinExistence type="predicted"/>
<dbReference type="Gene3D" id="3.40.1000.10">
    <property type="entry name" value="Mog1/PsbP, alpha/beta/alpha sandwich"/>
    <property type="match status" value="1"/>
</dbReference>
<reference evidence="1" key="1">
    <citation type="submission" date="2018-02" db="EMBL/GenBank/DDBJ databases">
        <title>Rhizophora mucronata_Transcriptome.</title>
        <authorList>
            <person name="Meera S.P."/>
            <person name="Sreeshan A."/>
            <person name="Augustine A."/>
        </authorList>
    </citation>
    <scope>NUCLEOTIDE SEQUENCE</scope>
    <source>
        <tissue evidence="1">Leaf</tissue>
    </source>
</reference>
<dbReference type="InterPro" id="IPR016123">
    <property type="entry name" value="Mog1/PsbP_a/b/a-sand"/>
</dbReference>
<dbReference type="AlphaFoldDB" id="A0A2P2IU77"/>